<keyword evidence="3" id="KW-1185">Reference proteome</keyword>
<feature type="compositionally biased region" description="Acidic residues" evidence="1">
    <location>
        <begin position="18"/>
        <end position="31"/>
    </location>
</feature>
<feature type="compositionally biased region" description="Polar residues" evidence="1">
    <location>
        <begin position="97"/>
        <end position="122"/>
    </location>
</feature>
<feature type="compositionally biased region" description="Low complexity" evidence="1">
    <location>
        <begin position="78"/>
        <end position="96"/>
    </location>
</feature>
<feature type="region of interest" description="Disordered" evidence="1">
    <location>
        <begin position="1"/>
        <end position="32"/>
    </location>
</feature>
<feature type="region of interest" description="Disordered" evidence="1">
    <location>
        <begin position="61"/>
        <end position="234"/>
    </location>
</feature>
<organism evidence="2 3">
    <name type="scientific">Venustampulla echinocandica</name>
    <dbReference type="NCBI Taxonomy" id="2656787"/>
    <lineage>
        <taxon>Eukaryota</taxon>
        <taxon>Fungi</taxon>
        <taxon>Dikarya</taxon>
        <taxon>Ascomycota</taxon>
        <taxon>Pezizomycotina</taxon>
        <taxon>Leotiomycetes</taxon>
        <taxon>Helotiales</taxon>
        <taxon>Pleuroascaceae</taxon>
        <taxon>Venustampulla</taxon>
    </lineage>
</organism>
<gene>
    <name evidence="2" type="ORF">BP5553_01434</name>
</gene>
<sequence length="250" mass="27978">MFGYTGRSSGSKRPAPYADEDDDDDDDDESDTISVAEAEWNGFKPFVTRKQLTSFLINVVHNGVDKEFAARGRRRTDGSPSSGPSSREPYGSSSNGRTQFSPDNEPNYRSSSRGPEAGNNTYGRDRNQGGRPRAASHRSYGPSSARDIPSYDRATPPPMFSQSYFSTHFPPPPPHSRHESYEEWRNRSCRPPRAGPPPPQRSQSYTEHRSREPSAPPRSRDSYEPSDDGGFGVRTIRIGGRVFEVRRTRC</sequence>
<accession>A0A370U114</accession>
<evidence type="ECO:0000256" key="1">
    <source>
        <dbReference type="SAM" id="MobiDB-lite"/>
    </source>
</evidence>
<evidence type="ECO:0000313" key="2">
    <source>
        <dbReference type="EMBL" id="RDL41455.1"/>
    </source>
</evidence>
<dbReference type="Proteomes" id="UP000254866">
    <property type="component" value="Unassembled WGS sequence"/>
</dbReference>
<protein>
    <submittedName>
        <fullName evidence="2">Uncharacterized protein</fullName>
    </submittedName>
</protein>
<dbReference type="GeneID" id="43594283"/>
<feature type="compositionally biased region" description="Polar residues" evidence="1">
    <location>
        <begin position="1"/>
        <end position="11"/>
    </location>
</feature>
<evidence type="ECO:0000313" key="3">
    <source>
        <dbReference type="Proteomes" id="UP000254866"/>
    </source>
</evidence>
<dbReference type="AlphaFoldDB" id="A0A370U114"/>
<comment type="caution">
    <text evidence="2">The sequence shown here is derived from an EMBL/GenBank/DDBJ whole genome shotgun (WGS) entry which is preliminary data.</text>
</comment>
<dbReference type="RefSeq" id="XP_031874111.1">
    <property type="nucleotide sequence ID" value="XM_032010057.1"/>
</dbReference>
<name>A0A370U114_9HELO</name>
<feature type="compositionally biased region" description="Basic and acidic residues" evidence="1">
    <location>
        <begin position="206"/>
        <end position="223"/>
    </location>
</feature>
<feature type="compositionally biased region" description="Basic and acidic residues" evidence="1">
    <location>
        <begin position="176"/>
        <end position="186"/>
    </location>
</feature>
<dbReference type="EMBL" id="NPIC01000001">
    <property type="protein sequence ID" value="RDL41455.1"/>
    <property type="molecule type" value="Genomic_DNA"/>
</dbReference>
<reference evidence="2 3" key="1">
    <citation type="journal article" date="2018" name="IMA Fungus">
        <title>IMA Genome-F 9: Draft genome sequence of Annulohypoxylon stygium, Aspergillus mulundensis, Berkeleyomyces basicola (syn. Thielaviopsis basicola), Ceratocystis smalleyi, two Cercospora beticola strains, Coleophoma cylindrospora, Fusarium fracticaudum, Phialophora cf. hyalina, and Morchella septimelata.</title>
        <authorList>
            <person name="Wingfield B.D."/>
            <person name="Bills G.F."/>
            <person name="Dong Y."/>
            <person name="Huang W."/>
            <person name="Nel W.J."/>
            <person name="Swalarsk-Parry B.S."/>
            <person name="Vaghefi N."/>
            <person name="Wilken P.M."/>
            <person name="An Z."/>
            <person name="de Beer Z.W."/>
            <person name="De Vos L."/>
            <person name="Chen L."/>
            <person name="Duong T.A."/>
            <person name="Gao Y."/>
            <person name="Hammerbacher A."/>
            <person name="Kikkert J.R."/>
            <person name="Li Y."/>
            <person name="Li H."/>
            <person name="Li K."/>
            <person name="Li Q."/>
            <person name="Liu X."/>
            <person name="Ma X."/>
            <person name="Naidoo K."/>
            <person name="Pethybridge S.J."/>
            <person name="Sun J."/>
            <person name="Steenkamp E.T."/>
            <person name="van der Nest M.A."/>
            <person name="van Wyk S."/>
            <person name="Wingfield M.J."/>
            <person name="Xiong C."/>
            <person name="Yue Q."/>
            <person name="Zhang X."/>
        </authorList>
    </citation>
    <scope>NUCLEOTIDE SEQUENCE [LARGE SCALE GENOMIC DNA]</scope>
    <source>
        <strain evidence="2 3">BP 5553</strain>
    </source>
</reference>
<proteinExistence type="predicted"/>